<comment type="similarity">
    <text evidence="2 13">Belongs to the FliP/MopC/SpaP family.</text>
</comment>
<dbReference type="NCBIfam" id="NF009438">
    <property type="entry name" value="PRK12797.1"/>
    <property type="match status" value="1"/>
</dbReference>
<keyword evidence="15" id="KW-0614">Plasmid</keyword>
<proteinExistence type="inferred from homology"/>
<dbReference type="PRINTS" id="PR00951">
    <property type="entry name" value="FLGBIOSNFLIP"/>
</dbReference>
<organism evidence="15 16">
    <name type="scientific">Vibrio breoganii</name>
    <dbReference type="NCBI Taxonomy" id="553239"/>
    <lineage>
        <taxon>Bacteria</taxon>
        <taxon>Pseudomonadati</taxon>
        <taxon>Pseudomonadota</taxon>
        <taxon>Gammaproteobacteria</taxon>
        <taxon>Vibrionales</taxon>
        <taxon>Vibrionaceae</taxon>
        <taxon>Vibrio</taxon>
    </lineage>
</organism>
<dbReference type="AlphaFoldDB" id="A0AAN1CU18"/>
<evidence type="ECO:0000256" key="13">
    <source>
        <dbReference type="RuleBase" id="RU362069"/>
    </source>
</evidence>
<dbReference type="Pfam" id="PF00813">
    <property type="entry name" value="FliP"/>
    <property type="match status" value="1"/>
</dbReference>
<keyword evidence="11" id="KW-0975">Bacterial flagellum</keyword>
<evidence type="ECO:0000256" key="2">
    <source>
        <dbReference type="ARBA" id="ARBA00006257"/>
    </source>
</evidence>
<dbReference type="GO" id="GO:0009306">
    <property type="term" value="P:protein secretion"/>
    <property type="evidence" value="ECO:0007669"/>
    <property type="project" value="UniProtKB-UniRule"/>
</dbReference>
<comment type="function">
    <text evidence="1 13">Plays a role in the flagellum-specific transport system.</text>
</comment>
<keyword evidence="6 13" id="KW-0812">Transmembrane</keyword>
<sequence length="248" mass="27449">MRKLLLLLPLIFGGLFAAFPSFAKDGLSVLTVTTTDTGQEYSAKIQILIMMTLIGFIPTALLMCTSFARFIIVFSLLRQALGLQQSPPNQILVGIALAMTLLIMRPVGNDIYENAYTPYINEDVTFQEALLIAKKPVTNFMLNQTSAETLARTLEIAGEPADLEREEIPFLVLLPSFVLSEIKTAFEIGFMIFLPFIAIDLIVATVLMSLGLMMLSPLIISLPLKICAFVLFDGWNKIIGSLTQSFWM</sequence>
<keyword evidence="15" id="KW-0969">Cilium</keyword>
<evidence type="ECO:0000256" key="3">
    <source>
        <dbReference type="ARBA" id="ARBA00021714"/>
    </source>
</evidence>
<dbReference type="InterPro" id="IPR005837">
    <property type="entry name" value="FliP"/>
</dbReference>
<evidence type="ECO:0000256" key="12">
    <source>
        <dbReference type="ARBA" id="ARBA00023225"/>
    </source>
</evidence>
<name>A0AAN1CU18_9VIBR</name>
<feature type="chain" id="PRO_5042988800" description="Flagellar biosynthetic protein FliP" evidence="14">
    <location>
        <begin position="24"/>
        <end position="248"/>
    </location>
</feature>
<accession>A0AAN1CU18</accession>
<evidence type="ECO:0000256" key="14">
    <source>
        <dbReference type="SAM" id="SignalP"/>
    </source>
</evidence>
<evidence type="ECO:0000256" key="6">
    <source>
        <dbReference type="ARBA" id="ARBA00022692"/>
    </source>
</evidence>
<feature type="transmembrane region" description="Helical" evidence="13">
    <location>
        <begin position="188"/>
        <end position="215"/>
    </location>
</feature>
<keyword evidence="15" id="KW-0966">Cell projection</keyword>
<evidence type="ECO:0000256" key="11">
    <source>
        <dbReference type="ARBA" id="ARBA00023143"/>
    </source>
</evidence>
<protein>
    <recommendedName>
        <fullName evidence="3 13">Flagellar biosynthetic protein FliP</fullName>
    </recommendedName>
</protein>
<keyword evidence="9 13" id="KW-1133">Transmembrane helix</keyword>
<dbReference type="PRINTS" id="PR01302">
    <property type="entry name" value="TYPE3IMPPROT"/>
</dbReference>
<dbReference type="PROSITE" id="PS01060">
    <property type="entry name" value="FLIP_1"/>
    <property type="match status" value="1"/>
</dbReference>
<comment type="caution">
    <text evidence="13">Lacks conserved residue(s) required for the propagation of feature annotation.</text>
</comment>
<feature type="transmembrane region" description="Helical" evidence="13">
    <location>
        <begin position="47"/>
        <end position="77"/>
    </location>
</feature>
<dbReference type="EMBL" id="CP016179">
    <property type="protein sequence ID" value="ANO35286.1"/>
    <property type="molecule type" value="Genomic_DNA"/>
</dbReference>
<dbReference type="Proteomes" id="UP000092018">
    <property type="component" value="Plasmid unnamed1"/>
</dbReference>
<dbReference type="PANTHER" id="PTHR30587:SF0">
    <property type="entry name" value="FLAGELLAR BIOSYNTHETIC PROTEIN FLIP"/>
    <property type="match status" value="1"/>
</dbReference>
<evidence type="ECO:0000256" key="4">
    <source>
        <dbReference type="ARBA" id="ARBA00022448"/>
    </source>
</evidence>
<keyword evidence="7 13" id="KW-1005">Bacterial flagellum biogenesis</keyword>
<gene>
    <name evidence="13" type="primary">fliP</name>
    <name evidence="15" type="ORF">A6E01_18900</name>
</gene>
<evidence type="ECO:0000256" key="5">
    <source>
        <dbReference type="ARBA" id="ARBA00022475"/>
    </source>
</evidence>
<keyword evidence="4 13" id="KW-0813">Transport</keyword>
<dbReference type="GO" id="GO:0044781">
    <property type="term" value="P:bacterial-type flagellum organization"/>
    <property type="evidence" value="ECO:0007669"/>
    <property type="project" value="UniProtKB-UniRule"/>
</dbReference>
<dbReference type="GO" id="GO:0005886">
    <property type="term" value="C:plasma membrane"/>
    <property type="evidence" value="ECO:0007669"/>
    <property type="project" value="UniProtKB-SubCell"/>
</dbReference>
<keyword evidence="5 13" id="KW-1003">Cell membrane</keyword>
<dbReference type="PANTHER" id="PTHR30587">
    <property type="entry name" value="FLAGELLAR BIOSYNTHETIC PROTEIN FLIP"/>
    <property type="match status" value="1"/>
</dbReference>
<comment type="subcellular location">
    <subcellularLocation>
        <location evidence="13">Cell membrane</location>
        <topology evidence="13">Multi-pass membrane protein</topology>
    </subcellularLocation>
    <subcellularLocation>
        <location evidence="13">Bacterial flagellum basal body</location>
    </subcellularLocation>
</comment>
<evidence type="ECO:0000256" key="10">
    <source>
        <dbReference type="ARBA" id="ARBA00023136"/>
    </source>
</evidence>
<dbReference type="NCBIfam" id="TIGR01103">
    <property type="entry name" value="fliP"/>
    <property type="match status" value="1"/>
</dbReference>
<dbReference type="GO" id="GO:0009425">
    <property type="term" value="C:bacterial-type flagellum basal body"/>
    <property type="evidence" value="ECO:0007669"/>
    <property type="project" value="UniProtKB-SubCell"/>
</dbReference>
<keyword evidence="10 13" id="KW-0472">Membrane</keyword>
<reference evidence="15 16" key="1">
    <citation type="submission" date="2016-06" db="EMBL/GenBank/DDBJ databases">
        <title>Adaptive Radiation by Waves of Gene Transfer Leads to Fine-Scale Resource Partitioning in Marine Microbes.</title>
        <authorList>
            <person name="Hehemann J.-H."/>
            <person name="Arevalo P."/>
            <person name="Datta M.S."/>
            <person name="Yu X."/>
            <person name="Corzett C."/>
            <person name="Henschel A."/>
            <person name="Preheim S.P."/>
            <person name="Timberlake S."/>
            <person name="Alm E.J."/>
            <person name="Polz M.F."/>
        </authorList>
    </citation>
    <scope>NUCLEOTIDE SEQUENCE [LARGE SCALE GENOMIC DNA]</scope>
    <source>
        <strain evidence="15 16">FF50</strain>
        <plasmid evidence="15 16">unnamed1</plasmid>
    </source>
</reference>
<feature type="signal peptide" evidence="14">
    <location>
        <begin position="1"/>
        <end position="23"/>
    </location>
</feature>
<dbReference type="RefSeq" id="WP_065211048.1">
    <property type="nucleotide sequence ID" value="NZ_CP016179.1"/>
</dbReference>
<evidence type="ECO:0000256" key="9">
    <source>
        <dbReference type="ARBA" id="ARBA00022989"/>
    </source>
</evidence>
<evidence type="ECO:0000256" key="8">
    <source>
        <dbReference type="ARBA" id="ARBA00022927"/>
    </source>
</evidence>
<evidence type="ECO:0000256" key="1">
    <source>
        <dbReference type="ARBA" id="ARBA00003663"/>
    </source>
</evidence>
<dbReference type="InterPro" id="IPR005838">
    <property type="entry name" value="T3SS_IM_P"/>
</dbReference>
<geneLocation type="plasmid" evidence="15 16">
    <name>unnamed1</name>
</geneLocation>
<keyword evidence="8 13" id="KW-0653">Protein transport</keyword>
<keyword evidence="15" id="KW-0282">Flagellum</keyword>
<evidence type="ECO:0000313" key="16">
    <source>
        <dbReference type="Proteomes" id="UP000092018"/>
    </source>
</evidence>
<dbReference type="KEGG" id="vbr:A6E01_18900"/>
<evidence type="ECO:0000313" key="15">
    <source>
        <dbReference type="EMBL" id="ANO35286.1"/>
    </source>
</evidence>
<keyword evidence="12 13" id="KW-1006">Bacterial flagellum protein export</keyword>
<keyword evidence="14" id="KW-0732">Signal</keyword>
<evidence type="ECO:0000256" key="7">
    <source>
        <dbReference type="ARBA" id="ARBA00022795"/>
    </source>
</evidence>